<evidence type="ECO:0000313" key="1">
    <source>
        <dbReference type="EMBL" id="MPM75162.1"/>
    </source>
</evidence>
<protein>
    <submittedName>
        <fullName evidence="1">Uncharacterized protein</fullName>
    </submittedName>
</protein>
<name>A0A645CE72_9ZZZZ</name>
<organism evidence="1">
    <name type="scientific">bioreactor metagenome</name>
    <dbReference type="NCBI Taxonomy" id="1076179"/>
    <lineage>
        <taxon>unclassified sequences</taxon>
        <taxon>metagenomes</taxon>
        <taxon>ecological metagenomes</taxon>
    </lineage>
</organism>
<proteinExistence type="predicted"/>
<dbReference type="AlphaFoldDB" id="A0A645CE72"/>
<dbReference type="EMBL" id="VSSQ01026443">
    <property type="protein sequence ID" value="MPM75162.1"/>
    <property type="molecule type" value="Genomic_DNA"/>
</dbReference>
<accession>A0A645CE72</accession>
<sequence>MPRAACRSGDGDERADFKAALTGIGICLGIGIGQQRCLVVARPAVHEFAVPVRVDLAGVRRGGPVRNAARADQGDALGALVARAAQGFAKGPHAMQRHQWRALAIDVDRDDAGVKCGRQKMQRHHDPVVELPFLGIAHVHGLHHFGNERERQFGVARDGAPLDAQPGGVFNWAFVCVRHADRKGRHVVHEEVGEVLGGHDDDRVRPRIGQLLSQIAQRAMHGVFHLRVGELRTPGDTGGVAANACEDKAHDVLLISPSRDHVVDVGGHGVDAFSHRAMQAHAIAHGLQIFGPGEAQQGREMHQQLSVAAQHIELADVAAGNRSALFVIQRIFGQQRGAVVTKALLHLGVAVQVEEEFLHGIEAHGVRLQRASDAPARDVVIAQRHGHVLGLAKHFIAPGASFAAHA</sequence>
<comment type="caution">
    <text evidence="1">The sequence shown here is derived from an EMBL/GenBank/DDBJ whole genome shotgun (WGS) entry which is preliminary data.</text>
</comment>
<gene>
    <name evidence="1" type="ORF">SDC9_122153</name>
</gene>
<reference evidence="1" key="1">
    <citation type="submission" date="2019-08" db="EMBL/GenBank/DDBJ databases">
        <authorList>
            <person name="Kucharzyk K."/>
            <person name="Murdoch R.W."/>
            <person name="Higgins S."/>
            <person name="Loffler F."/>
        </authorList>
    </citation>
    <scope>NUCLEOTIDE SEQUENCE</scope>
</reference>